<evidence type="ECO:0000256" key="2">
    <source>
        <dbReference type="ARBA" id="ARBA00022475"/>
    </source>
</evidence>
<evidence type="ECO:0000256" key="10">
    <source>
        <dbReference type="RuleBase" id="RU004181"/>
    </source>
</evidence>
<organism evidence="12 13">
    <name type="scientific">Streptomyces spiramenti</name>
    <dbReference type="NCBI Taxonomy" id="2720606"/>
    <lineage>
        <taxon>Bacteria</taxon>
        <taxon>Bacillati</taxon>
        <taxon>Actinomycetota</taxon>
        <taxon>Actinomycetes</taxon>
        <taxon>Kitasatosporales</taxon>
        <taxon>Streptomycetaceae</taxon>
        <taxon>Streptomyces</taxon>
    </lineage>
</organism>
<comment type="function">
    <text evidence="9">This protein specifically catalyzes the removal of signal peptides from prolipoproteins.</text>
</comment>
<dbReference type="GO" id="GO:0004190">
    <property type="term" value="F:aspartic-type endopeptidase activity"/>
    <property type="evidence" value="ECO:0007669"/>
    <property type="project" value="UniProtKB-EC"/>
</dbReference>
<keyword evidence="5 9" id="KW-0064">Aspartyl protease</keyword>
<dbReference type="EC" id="3.4.23.36" evidence="9"/>
<feature type="transmembrane region" description="Helical" evidence="9">
    <location>
        <begin position="163"/>
        <end position="182"/>
    </location>
</feature>
<evidence type="ECO:0000256" key="9">
    <source>
        <dbReference type="HAMAP-Rule" id="MF_00161"/>
    </source>
</evidence>
<feature type="compositionally biased region" description="Low complexity" evidence="11">
    <location>
        <begin position="243"/>
        <end position="313"/>
    </location>
</feature>
<gene>
    <name evidence="9" type="primary">lspA</name>
    <name evidence="12" type="ORF">HCJ92_13740</name>
</gene>
<keyword evidence="8 9" id="KW-0472">Membrane</keyword>
<dbReference type="Pfam" id="PF01252">
    <property type="entry name" value="Peptidase_A8"/>
    <property type="match status" value="1"/>
</dbReference>
<comment type="pathway">
    <text evidence="9">Protein modification; lipoprotein biosynthesis (signal peptide cleavage).</text>
</comment>
<keyword evidence="6 9" id="KW-0378">Hydrolase</keyword>
<protein>
    <recommendedName>
        <fullName evidence="9">Lipoprotein signal peptidase</fullName>
        <ecNumber evidence="9">3.4.23.36</ecNumber>
    </recommendedName>
    <alternativeName>
        <fullName evidence="9">Prolipoprotein signal peptidase</fullName>
    </alternativeName>
    <alternativeName>
        <fullName evidence="9">Signal peptidase II</fullName>
        <shortName evidence="9">SPase II</shortName>
    </alternativeName>
</protein>
<dbReference type="EMBL" id="JAAVJB010000102">
    <property type="protein sequence ID" value="NJP67334.1"/>
    <property type="molecule type" value="Genomic_DNA"/>
</dbReference>
<evidence type="ECO:0000256" key="8">
    <source>
        <dbReference type="ARBA" id="ARBA00023136"/>
    </source>
</evidence>
<comment type="similarity">
    <text evidence="1 9 10">Belongs to the peptidase A8 family.</text>
</comment>
<comment type="subcellular location">
    <subcellularLocation>
        <location evidence="9">Cell membrane</location>
        <topology evidence="9">Multi-pass membrane protein</topology>
    </subcellularLocation>
</comment>
<dbReference type="PANTHER" id="PTHR33695:SF1">
    <property type="entry name" value="LIPOPROTEIN SIGNAL PEPTIDASE"/>
    <property type="match status" value="1"/>
</dbReference>
<evidence type="ECO:0000313" key="13">
    <source>
        <dbReference type="Proteomes" id="UP000746503"/>
    </source>
</evidence>
<feature type="transmembrane region" description="Helical" evidence="9">
    <location>
        <begin position="79"/>
        <end position="99"/>
    </location>
</feature>
<feature type="region of interest" description="Disordered" evidence="11">
    <location>
        <begin position="231"/>
        <end position="326"/>
    </location>
</feature>
<sequence>MKEAERTIDTPDQTRGSGPEARAAGDAERSGTADGAVSGPSPDDSGSIEPGTPAGADAADGPGTGSGETAASGRGRRRIGVLAAVAVTAFVLDLITKIWTVEWLEGREPVQIVGEWLQFEAVRNSGAAFGMGQALTVVFTCIATVVVIVILRLARKLYSAPWAVALGLLLGGALGNLADRVFRAPGVFQGAVVDFISPKHFAVFNLADSAIVCGGILIVLLSFRGLDPDGTVHRDDDEKQEPATEATGDAAGTPGTSAADTPAPSAADTPGTSAADTPGTSAADTPAPSAADTPGTTGPAAEAAEAGDEPPASGGAGTGDAAPRNP</sequence>
<accession>A0ABX1AJN8</accession>
<evidence type="ECO:0000313" key="12">
    <source>
        <dbReference type="EMBL" id="NJP67334.1"/>
    </source>
</evidence>
<keyword evidence="2 9" id="KW-1003">Cell membrane</keyword>
<dbReference type="Proteomes" id="UP000746503">
    <property type="component" value="Unassembled WGS sequence"/>
</dbReference>
<evidence type="ECO:0000256" key="5">
    <source>
        <dbReference type="ARBA" id="ARBA00022750"/>
    </source>
</evidence>
<dbReference type="HAMAP" id="MF_00161">
    <property type="entry name" value="LspA"/>
    <property type="match status" value="1"/>
</dbReference>
<dbReference type="InterPro" id="IPR001872">
    <property type="entry name" value="Peptidase_A8"/>
</dbReference>
<dbReference type="NCBIfam" id="TIGR00077">
    <property type="entry name" value="lspA"/>
    <property type="match status" value="1"/>
</dbReference>
<proteinExistence type="inferred from homology"/>
<reference evidence="12 13" key="1">
    <citation type="submission" date="2020-03" db="EMBL/GenBank/DDBJ databases">
        <title>Draft genome of Streptomyces sp. ventii, isolated from the Axial Seamount in the Pacific Ocean, and resequencing of the two type strains Streptomyces lonarensis strain NCL 716 and Streptomyces bohaiensis strain 11A07.</title>
        <authorList>
            <person name="Loughran R.M."/>
            <person name="Pfannmuller K.M."/>
            <person name="Wasson B.J."/>
            <person name="Deadmond M.C."/>
            <person name="Paddock B.E."/>
            <person name="Koyack M.J."/>
            <person name="Gallegos D.A."/>
            <person name="Mitchell E.A."/>
            <person name="Ushijima B."/>
            <person name="Saw J.H."/>
            <person name="Mcphail K.L."/>
            <person name="Videau P."/>
        </authorList>
    </citation>
    <scope>NUCLEOTIDE SEQUENCE [LARGE SCALE GENOMIC DNA]</scope>
    <source>
        <strain evidence="13">5675061</strain>
    </source>
</reference>
<keyword evidence="4 9" id="KW-0812">Transmembrane</keyword>
<evidence type="ECO:0000256" key="3">
    <source>
        <dbReference type="ARBA" id="ARBA00022670"/>
    </source>
</evidence>
<feature type="region of interest" description="Disordered" evidence="11">
    <location>
        <begin position="1"/>
        <end position="72"/>
    </location>
</feature>
<evidence type="ECO:0000256" key="7">
    <source>
        <dbReference type="ARBA" id="ARBA00022989"/>
    </source>
</evidence>
<feature type="transmembrane region" description="Helical" evidence="9">
    <location>
        <begin position="202"/>
        <end position="223"/>
    </location>
</feature>
<feature type="active site" evidence="9">
    <location>
        <position position="208"/>
    </location>
</feature>
<comment type="caution">
    <text evidence="12">The sequence shown here is derived from an EMBL/GenBank/DDBJ whole genome shotgun (WGS) entry which is preliminary data.</text>
</comment>
<keyword evidence="13" id="KW-1185">Reference proteome</keyword>
<keyword evidence="3 9" id="KW-0645">Protease</keyword>
<feature type="compositionally biased region" description="Low complexity" evidence="11">
    <location>
        <begin position="50"/>
        <end position="61"/>
    </location>
</feature>
<feature type="compositionally biased region" description="Basic and acidic residues" evidence="11">
    <location>
        <begin position="231"/>
        <end position="242"/>
    </location>
</feature>
<name>A0ABX1AJN8_9ACTN</name>
<evidence type="ECO:0000256" key="4">
    <source>
        <dbReference type="ARBA" id="ARBA00022692"/>
    </source>
</evidence>
<evidence type="ECO:0000256" key="1">
    <source>
        <dbReference type="ARBA" id="ARBA00006139"/>
    </source>
</evidence>
<keyword evidence="7 9" id="KW-1133">Transmembrane helix</keyword>
<dbReference type="PRINTS" id="PR00781">
    <property type="entry name" value="LIPOSIGPTASE"/>
</dbReference>
<evidence type="ECO:0000256" key="11">
    <source>
        <dbReference type="SAM" id="MobiDB-lite"/>
    </source>
</evidence>
<feature type="active site" evidence="9">
    <location>
        <position position="194"/>
    </location>
</feature>
<comment type="catalytic activity">
    <reaction evidence="9">
        <text>Release of signal peptides from bacterial membrane prolipoproteins. Hydrolyzes -Xaa-Yaa-Zaa-|-(S,diacylglyceryl)Cys-, in which Xaa is hydrophobic (preferably Leu), and Yaa (Ala or Ser) and Zaa (Gly or Ala) have small, neutral side chains.</text>
        <dbReference type="EC" id="3.4.23.36"/>
    </reaction>
</comment>
<feature type="transmembrane region" description="Helical" evidence="9">
    <location>
        <begin position="127"/>
        <end position="151"/>
    </location>
</feature>
<dbReference type="PANTHER" id="PTHR33695">
    <property type="entry name" value="LIPOPROTEIN SIGNAL PEPTIDASE"/>
    <property type="match status" value="1"/>
</dbReference>
<evidence type="ECO:0000256" key="6">
    <source>
        <dbReference type="ARBA" id="ARBA00022801"/>
    </source>
</evidence>